<dbReference type="Proteomes" id="UP000288669">
    <property type="component" value="Unassembled WGS sequence"/>
</dbReference>
<dbReference type="InterPro" id="IPR006829">
    <property type="entry name" value="LXG_dom"/>
</dbReference>
<gene>
    <name evidence="3" type="ORF">CBF30_04840</name>
</gene>
<protein>
    <recommendedName>
        <fullName evidence="2">LXG domain-containing protein</fullName>
    </recommendedName>
</protein>
<evidence type="ECO:0000313" key="3">
    <source>
        <dbReference type="EMBL" id="RSU08561.1"/>
    </source>
</evidence>
<dbReference type="EMBL" id="NGJZ01000001">
    <property type="protein sequence ID" value="RSU08561.1"/>
    <property type="molecule type" value="Genomic_DNA"/>
</dbReference>
<name>A0A430AKC5_9ENTE</name>
<dbReference type="RefSeq" id="WP_126823263.1">
    <property type="nucleotide sequence ID" value="NZ_JBHLWU010000001.1"/>
</dbReference>
<accession>A0A430AKC5</accession>
<dbReference type="PROSITE" id="PS51756">
    <property type="entry name" value="LXG"/>
    <property type="match status" value="1"/>
</dbReference>
<dbReference type="OrthoDB" id="2200298at2"/>
<dbReference type="Pfam" id="PF04740">
    <property type="entry name" value="LXG"/>
    <property type="match status" value="1"/>
</dbReference>
<sequence length="493" mass="52859">MSNIKMGEVHDFYNSFEKNSSSLRDAVVGMRGSIQNLSSMKSFSGKGATATKNYLEEVHLNVSLSYQDSIDDLQKALKSSIESFHFNVDESQSCIIKTDYIQSLEKKLKSKKEAIKKEVDAINDEIASVSSICRVSKVNASLFLSAHKNVNKVMTSLVENFDQYMSEEAQIVSLVGESISALQNAQKNMKKISTSKGGIEAYQASMGNSVIAEIKNSKNIRKTYKNYIKTPAKGLYYAKLWKDAKNVNNASVIIKDGKIATYLRNGKKWGNTGYKVLRFKHGKVTKLGKEIFKKMGCIEGDPNFLFNYAGKNVKGVTKAIGKAAFDGAKKSFKLVDFKGYKELSKVGKALKAGGSVLSVATTGLMAYDNYNEARTSGLSKNKSIVSTVVGTVGDLAVSGASAQVGMAIGTALGGPAGLVIGTVIGASVGAIGSMAMNGVKKGMNYVLKNGVGKTVSDAGKFVTKKAKEVTKAVSDTVSDITKGFQSVGKWAFG</sequence>
<proteinExistence type="inferred from homology"/>
<evidence type="ECO:0000313" key="4">
    <source>
        <dbReference type="Proteomes" id="UP000288669"/>
    </source>
</evidence>
<evidence type="ECO:0000256" key="1">
    <source>
        <dbReference type="ARBA" id="ARBA00034117"/>
    </source>
</evidence>
<keyword evidence="4" id="KW-1185">Reference proteome</keyword>
<dbReference type="AlphaFoldDB" id="A0A430AKC5"/>
<comment type="similarity">
    <text evidence="1">In the N-terminal section; belongs to the LXG family.</text>
</comment>
<evidence type="ECO:0000259" key="2">
    <source>
        <dbReference type="PROSITE" id="PS51756"/>
    </source>
</evidence>
<comment type="caution">
    <text evidence="3">The sequence shown here is derived from an EMBL/GenBank/DDBJ whole genome shotgun (WGS) entry which is preliminary data.</text>
</comment>
<reference evidence="3 4" key="1">
    <citation type="submission" date="2017-05" db="EMBL/GenBank/DDBJ databases">
        <title>Vagococcus spp. assemblies.</title>
        <authorList>
            <person name="Gulvik C.A."/>
        </authorList>
    </citation>
    <scope>NUCLEOTIDE SEQUENCE [LARGE SCALE GENOMIC DNA]</scope>
    <source>
        <strain evidence="3 4">DSM 24756</strain>
    </source>
</reference>
<organism evidence="3 4">
    <name type="scientific">Vagococcus entomophilus</name>
    <dbReference type="NCBI Taxonomy" id="1160095"/>
    <lineage>
        <taxon>Bacteria</taxon>
        <taxon>Bacillati</taxon>
        <taxon>Bacillota</taxon>
        <taxon>Bacilli</taxon>
        <taxon>Lactobacillales</taxon>
        <taxon>Enterococcaceae</taxon>
        <taxon>Vagococcus</taxon>
    </lineage>
</organism>
<feature type="domain" description="LXG" evidence="2">
    <location>
        <begin position="1"/>
        <end position="231"/>
    </location>
</feature>